<dbReference type="Pfam" id="PF11445">
    <property type="entry name" value="DUF2894"/>
    <property type="match status" value="1"/>
</dbReference>
<evidence type="ECO:0000256" key="1">
    <source>
        <dbReference type="SAM" id="MobiDB-lite"/>
    </source>
</evidence>
<feature type="compositionally biased region" description="Basic residues" evidence="1">
    <location>
        <begin position="194"/>
        <end position="206"/>
    </location>
</feature>
<reference evidence="3" key="1">
    <citation type="journal article" date="2019" name="Int. J. Syst. Evol. Microbiol.">
        <title>The Global Catalogue of Microorganisms (GCM) 10K type strain sequencing project: providing services to taxonomists for standard genome sequencing and annotation.</title>
        <authorList>
            <consortium name="The Broad Institute Genomics Platform"/>
            <consortium name="The Broad Institute Genome Sequencing Center for Infectious Disease"/>
            <person name="Wu L."/>
            <person name="Ma J."/>
        </authorList>
    </citation>
    <scope>NUCLEOTIDE SEQUENCE [LARGE SCALE GENOMIC DNA]</scope>
    <source>
        <strain evidence="3">CCM 4481</strain>
    </source>
</reference>
<dbReference type="RefSeq" id="WP_266150691.1">
    <property type="nucleotide sequence ID" value="NZ_CP064028.1"/>
</dbReference>
<accession>A0ABV9BZ93</accession>
<protein>
    <submittedName>
        <fullName evidence="2">DUF2894 domain-containing protein</fullName>
    </submittedName>
</protein>
<dbReference type="InterPro" id="IPR021549">
    <property type="entry name" value="DUF2894"/>
</dbReference>
<comment type="caution">
    <text evidence="2">The sequence shown here is derived from an EMBL/GenBank/DDBJ whole genome shotgun (WGS) entry which is preliminary data.</text>
</comment>
<keyword evidence="3" id="KW-1185">Reference proteome</keyword>
<evidence type="ECO:0000313" key="2">
    <source>
        <dbReference type="EMBL" id="MFC4525968.1"/>
    </source>
</evidence>
<organism evidence="2 3">
    <name type="scientific">Dyella halodurans</name>
    <dbReference type="NCBI Taxonomy" id="1920171"/>
    <lineage>
        <taxon>Bacteria</taxon>
        <taxon>Pseudomonadati</taxon>
        <taxon>Pseudomonadota</taxon>
        <taxon>Gammaproteobacteria</taxon>
        <taxon>Lysobacterales</taxon>
        <taxon>Rhodanobacteraceae</taxon>
        <taxon>Dyella</taxon>
    </lineage>
</organism>
<evidence type="ECO:0000313" key="3">
    <source>
        <dbReference type="Proteomes" id="UP001595961"/>
    </source>
</evidence>
<name>A0ABV9BZ93_9GAMM</name>
<dbReference type="Proteomes" id="UP001595961">
    <property type="component" value="Unassembled WGS sequence"/>
</dbReference>
<sequence length="206" mass="22652">MSPSGTRAGTLLDAWREQQADRLDPLRFQFMVALERRAASHDGEVRRLLDERLSKLLDGYAADLVEVTTSKATSCGEPAVGALGALVDHLASRPTTPGEDLPVSYPELAALDAFRKLWSRLRTDSHLRQSLTPVPVNAGPLNSGALAHRAIALMRELSPVYLQHFLAYVDDLSWIERLHDARAQSAKDAPRAASTRKRAKAKPRTP</sequence>
<gene>
    <name evidence="2" type="ORF">ACFO5W_04895</name>
</gene>
<dbReference type="EMBL" id="JBHSGA010000008">
    <property type="protein sequence ID" value="MFC4525968.1"/>
    <property type="molecule type" value="Genomic_DNA"/>
</dbReference>
<proteinExistence type="predicted"/>
<feature type="region of interest" description="Disordered" evidence="1">
    <location>
        <begin position="183"/>
        <end position="206"/>
    </location>
</feature>